<evidence type="ECO:0000313" key="1">
    <source>
        <dbReference type="EMBL" id="TGE14555.1"/>
    </source>
</evidence>
<comment type="caution">
    <text evidence="1">The sequence shown here is derived from an EMBL/GenBank/DDBJ whole genome shotgun (WGS) entry which is preliminary data.</text>
</comment>
<dbReference type="Proteomes" id="UP000297739">
    <property type="component" value="Unassembled WGS sequence"/>
</dbReference>
<name>A0A4Z0PKI0_9BACT</name>
<dbReference type="Pfam" id="PF13557">
    <property type="entry name" value="Phenol_MetA_deg"/>
    <property type="match status" value="1"/>
</dbReference>
<sequence>MRICTNSTLNRFFLRFFLLLTLATAGFFPLSVSVWAQTAQHTPAKGQAYTLFRPVPRDSLEELRPDRPGYSESPFTVDAGHFQLESDVFRLLTRRESDGRKQDIYLNYMLLKLGLTTHTDVQAEFGSYSWKKHTRDQQEPERHQGFGDLTVRVKRNLLGADGQADALALIGFARLPVGRAVGTSATEYGLMAPYSHDFSKQLNLQLQLRSDLSYDGDLRQRFLMLAPSTAIDYEFSAFLSAFAEVVGIWDTRQAAWQASFNVGPQLHLSDNVIVDFGTHLALTTEIDQEYFLGFSFRR</sequence>
<keyword evidence="2" id="KW-1185">Reference proteome</keyword>
<organism evidence="1 2">
    <name type="scientific">Hymenobacter elongatus</name>
    <dbReference type="NCBI Taxonomy" id="877208"/>
    <lineage>
        <taxon>Bacteria</taxon>
        <taxon>Pseudomonadati</taxon>
        <taxon>Bacteroidota</taxon>
        <taxon>Cytophagia</taxon>
        <taxon>Cytophagales</taxon>
        <taxon>Hymenobacteraceae</taxon>
        <taxon>Hymenobacter</taxon>
    </lineage>
</organism>
<dbReference type="AlphaFoldDB" id="A0A4Z0PKI0"/>
<evidence type="ECO:0000313" key="2">
    <source>
        <dbReference type="Proteomes" id="UP000297739"/>
    </source>
</evidence>
<dbReference type="InterPro" id="IPR025737">
    <property type="entry name" value="FApF"/>
</dbReference>
<dbReference type="EMBL" id="SRLD01000033">
    <property type="protein sequence ID" value="TGE14555.1"/>
    <property type="molecule type" value="Genomic_DNA"/>
</dbReference>
<accession>A0A4Z0PKI0</accession>
<protein>
    <submittedName>
        <fullName evidence="1">Transporter</fullName>
    </submittedName>
</protein>
<gene>
    <name evidence="1" type="ORF">E5J99_15465</name>
</gene>
<proteinExistence type="predicted"/>
<dbReference type="OrthoDB" id="1014491at2"/>
<reference evidence="1 2" key="1">
    <citation type="submission" date="2019-04" db="EMBL/GenBank/DDBJ databases">
        <authorList>
            <person name="Feng G."/>
            <person name="Zhang J."/>
            <person name="Zhu H."/>
        </authorList>
    </citation>
    <scope>NUCLEOTIDE SEQUENCE [LARGE SCALE GENOMIC DNA]</scope>
    <source>
        <strain evidence="1 2">JCM 17223</strain>
    </source>
</reference>